<dbReference type="RefSeq" id="WP_073708652.1">
    <property type="nucleotide sequence ID" value="NZ_MQSV01000001.1"/>
</dbReference>
<dbReference type="EMBL" id="MQSV01000001">
    <property type="protein sequence ID" value="OKL49768.1"/>
    <property type="molecule type" value="Genomic_DNA"/>
</dbReference>
<dbReference type="InterPro" id="IPR017853">
    <property type="entry name" value="GH"/>
</dbReference>
<dbReference type="Proteomes" id="UP000186785">
    <property type="component" value="Unassembled WGS sequence"/>
</dbReference>
<dbReference type="OrthoDB" id="110211at2"/>
<reference evidence="1 2" key="1">
    <citation type="submission" date="2016-11" db="EMBL/GenBank/DDBJ databases">
        <title>Actinomyces gypaetusis sp. nov. isolated from the vulture Gypaetus barbatus in Qinghai Tibet Plateau China.</title>
        <authorList>
            <person name="Meng X."/>
        </authorList>
    </citation>
    <scope>NUCLEOTIDE SEQUENCE [LARGE SCALE GENOMIC DNA]</scope>
    <source>
        <strain evidence="1 2">VUL4_2</strain>
    </source>
</reference>
<evidence type="ECO:0008006" key="3">
    <source>
        <dbReference type="Google" id="ProtNLM"/>
    </source>
</evidence>
<dbReference type="AlphaFoldDB" id="A0A1Q5PQ73"/>
<evidence type="ECO:0000313" key="1">
    <source>
        <dbReference type="EMBL" id="OKL49768.1"/>
    </source>
</evidence>
<dbReference type="SUPFAM" id="SSF51445">
    <property type="entry name" value="(Trans)glycosidases"/>
    <property type="match status" value="1"/>
</dbReference>
<keyword evidence="2" id="KW-1185">Reference proteome</keyword>
<protein>
    <recommendedName>
        <fullName evidence="3">Glycosyl hydrolase</fullName>
    </recommendedName>
</protein>
<gene>
    <name evidence="1" type="ORF">BSR29_02135</name>
</gene>
<organism evidence="1 2">
    <name type="scientific">Boudabousia liubingyangii</name>
    <dbReference type="NCBI Taxonomy" id="1921764"/>
    <lineage>
        <taxon>Bacteria</taxon>
        <taxon>Bacillati</taxon>
        <taxon>Actinomycetota</taxon>
        <taxon>Actinomycetes</taxon>
        <taxon>Actinomycetales</taxon>
        <taxon>Actinomycetaceae</taxon>
        <taxon>Boudabousia</taxon>
    </lineage>
</organism>
<proteinExistence type="predicted"/>
<comment type="caution">
    <text evidence="1">The sequence shown here is derived from an EMBL/GenBank/DDBJ whole genome shotgun (WGS) entry which is preliminary data.</text>
</comment>
<sequence>MAENHKVHFGVNYTPRQGWFHSWLDFDPKATREDLEQIASLGCDHVRIFPLWPLIQPNRTLIRESAIKQVVRLVEIAGECGLDVYVDVLQGHLSSFDFLPSWVESWHRQNLFTSPKVISGQRTLVGALGAALSELPNARGLGIGNEFIQFAAPRHPQQHEITSQEAGHWLDELFAEAKQVWPEGKHAHSFDDDLWFDAHHPFTPELGVTRGDITTVHSWIFGALGLTYGADHQYLPMFARYLVDLAAAYQRLFLGTNTGPIWLQEVGAPSTHLSRGREAEFVRHTLEFLLGRQEGEGGGAIAGTEHLAAVTWWCSHDVSRQLADFPALEYDLGLFDEDGQVKPEGQAFAQVISDYRDGKLGIYSLKNEGDPGQSILRVGLTRDGSDRNLLSPAGAFFQAWAEQAINGQVPKIELSHKN</sequence>
<accession>A0A1Q5PQ73</accession>
<evidence type="ECO:0000313" key="2">
    <source>
        <dbReference type="Proteomes" id="UP000186785"/>
    </source>
</evidence>
<dbReference type="Gene3D" id="3.20.20.80">
    <property type="entry name" value="Glycosidases"/>
    <property type="match status" value="1"/>
</dbReference>
<name>A0A1Q5PQ73_9ACTO</name>